<feature type="transmembrane region" description="Helical" evidence="1">
    <location>
        <begin position="154"/>
        <end position="171"/>
    </location>
</feature>
<gene>
    <name evidence="4" type="primary">LOC106055325</name>
</gene>
<keyword evidence="1" id="KW-0472">Membrane</keyword>
<dbReference type="GeneID" id="106055325"/>
<evidence type="ECO:0000313" key="4">
    <source>
        <dbReference type="RefSeq" id="XP_055872106.1"/>
    </source>
</evidence>
<evidence type="ECO:0000256" key="1">
    <source>
        <dbReference type="SAM" id="Phobius"/>
    </source>
</evidence>
<protein>
    <submittedName>
        <fullName evidence="4">Uncharacterized protein LOC106055325 isoform X1</fullName>
    </submittedName>
</protein>
<organism evidence="3 4">
    <name type="scientific">Biomphalaria glabrata</name>
    <name type="common">Bloodfluke planorb</name>
    <name type="synonym">Freshwater snail</name>
    <dbReference type="NCBI Taxonomy" id="6526"/>
    <lineage>
        <taxon>Eukaryota</taxon>
        <taxon>Metazoa</taxon>
        <taxon>Spiralia</taxon>
        <taxon>Lophotrochozoa</taxon>
        <taxon>Mollusca</taxon>
        <taxon>Gastropoda</taxon>
        <taxon>Heterobranchia</taxon>
        <taxon>Euthyneura</taxon>
        <taxon>Panpulmonata</taxon>
        <taxon>Hygrophila</taxon>
        <taxon>Lymnaeoidea</taxon>
        <taxon>Planorbidae</taxon>
        <taxon>Biomphalaria</taxon>
    </lineage>
</organism>
<evidence type="ECO:0000313" key="3">
    <source>
        <dbReference type="Proteomes" id="UP001165740"/>
    </source>
</evidence>
<keyword evidence="3" id="KW-1185">Reference proteome</keyword>
<reference evidence="4" key="1">
    <citation type="submission" date="2025-08" db="UniProtKB">
        <authorList>
            <consortium name="RefSeq"/>
        </authorList>
    </citation>
    <scope>IDENTIFICATION</scope>
</reference>
<sequence>MDQKFVVCLIIGFILVVIPGDSATTTTYPPWTTESSSYPPWRTSESTNSWTARPAYDSTKSVTEGSSVNHIKSFVQAVYASCTFCYTSHLDVLNKDYIFDVCGAFDMFNGCVHSFCYSASVSDNIKDASAICDGYRQKSSEVGVSMSSAMSCRAHWMISALIFMVTLVFRTL</sequence>
<keyword evidence="1" id="KW-0812">Transmembrane</keyword>
<feature type="chain" id="PRO_5040975810" evidence="2">
    <location>
        <begin position="24"/>
        <end position="172"/>
    </location>
</feature>
<feature type="signal peptide" evidence="2">
    <location>
        <begin position="1"/>
        <end position="23"/>
    </location>
</feature>
<proteinExistence type="predicted"/>
<accession>A0A9W2ZAU9</accession>
<evidence type="ECO:0000256" key="2">
    <source>
        <dbReference type="SAM" id="SignalP"/>
    </source>
</evidence>
<dbReference type="Proteomes" id="UP001165740">
    <property type="component" value="Chromosome 17"/>
</dbReference>
<keyword evidence="1" id="KW-1133">Transmembrane helix</keyword>
<dbReference type="OrthoDB" id="10305266at2759"/>
<dbReference type="RefSeq" id="XP_055872106.1">
    <property type="nucleotide sequence ID" value="XM_056016131.1"/>
</dbReference>
<keyword evidence="2" id="KW-0732">Signal</keyword>
<name>A0A9W2ZAU9_BIOGL</name>
<dbReference type="AlphaFoldDB" id="A0A9W2ZAU9"/>